<reference evidence="14 15" key="1">
    <citation type="submission" date="2022-05" db="EMBL/GenBank/DDBJ databases">
        <authorList>
            <consortium name="Genoscope - CEA"/>
            <person name="William W."/>
        </authorList>
    </citation>
    <scope>NUCLEOTIDE SEQUENCE [LARGE SCALE GENOMIC DNA]</scope>
</reference>
<dbReference type="PANTHER" id="PTHR15505:SF3">
    <property type="entry name" value="CILIOGENESIS-ASSOCIATED TTC17-INTERACTING PROTEIN"/>
    <property type="match status" value="1"/>
</dbReference>
<protein>
    <recommendedName>
        <fullName evidence="12">Ciliogenesis-associated TTC17-interacting protein</fullName>
    </recommendedName>
</protein>
<dbReference type="Pfam" id="PF21772">
    <property type="entry name" value="CATIP_N"/>
    <property type="match status" value="1"/>
</dbReference>
<name>A0ABN8SWV3_9CNID</name>
<evidence type="ECO:0000256" key="10">
    <source>
        <dbReference type="ARBA" id="ARBA00037538"/>
    </source>
</evidence>
<keyword evidence="6" id="KW-0970">Cilium biogenesis/degradation</keyword>
<accession>A0ABN8SWV3</accession>
<evidence type="ECO:0000256" key="2">
    <source>
        <dbReference type="ARBA" id="ARBA00004236"/>
    </source>
</evidence>
<sequence>TASAVKANDQAIEYISSIDDKIWESLLFADSLVTTSQTGREIGEMTVTVENATWRGKPCYLVHANSHGSVDQVPIGTSVTAYVGRTLQTFEQTHYEYVKIPDNPLDKKTLIELDEDGTYSVKKTISQGEEMQRTDTYYKKDQFQGFISEGQLVQDLYLKFNILFLQKRYLTFLCRLLYDEEKMLGKSSRKVGGQHVNVTGLQRTIHSIQESPTTWESYFLSTGHLASRTQLGSQ</sequence>
<comment type="subcellular location">
    <subcellularLocation>
        <location evidence="2">Cell membrane</location>
    </subcellularLocation>
    <subcellularLocation>
        <location evidence="3">Cytoplasm</location>
        <location evidence="3">Cytoskeleton</location>
    </subcellularLocation>
    <subcellularLocation>
        <location evidence="1">Nucleus</location>
    </subcellularLocation>
</comment>
<comment type="function">
    <text evidence="10">Plays a role in primary ciliogenesis by modulating actin polymerization.</text>
</comment>
<keyword evidence="4" id="KW-1003">Cell membrane</keyword>
<evidence type="ECO:0000256" key="11">
    <source>
        <dbReference type="ARBA" id="ARBA00037938"/>
    </source>
</evidence>
<dbReference type="EMBL" id="CALNXI010004550">
    <property type="protein sequence ID" value="CAH3196035.1"/>
    <property type="molecule type" value="Genomic_DNA"/>
</dbReference>
<evidence type="ECO:0000256" key="9">
    <source>
        <dbReference type="ARBA" id="ARBA00023242"/>
    </source>
</evidence>
<organism evidence="14 15">
    <name type="scientific">Porites evermanni</name>
    <dbReference type="NCBI Taxonomy" id="104178"/>
    <lineage>
        <taxon>Eukaryota</taxon>
        <taxon>Metazoa</taxon>
        <taxon>Cnidaria</taxon>
        <taxon>Anthozoa</taxon>
        <taxon>Hexacorallia</taxon>
        <taxon>Scleractinia</taxon>
        <taxon>Fungiina</taxon>
        <taxon>Poritidae</taxon>
        <taxon>Porites</taxon>
    </lineage>
</organism>
<evidence type="ECO:0000313" key="15">
    <source>
        <dbReference type="Proteomes" id="UP001159427"/>
    </source>
</evidence>
<keyword evidence="8" id="KW-0206">Cytoskeleton</keyword>
<comment type="similarity">
    <text evidence="11">Belongs to the CATIP family.</text>
</comment>
<evidence type="ECO:0000256" key="6">
    <source>
        <dbReference type="ARBA" id="ARBA00022794"/>
    </source>
</evidence>
<keyword evidence="5" id="KW-0963">Cytoplasm</keyword>
<gene>
    <name evidence="14" type="ORF">PEVE_00031661</name>
</gene>
<feature type="non-terminal residue" evidence="14">
    <location>
        <position position="1"/>
    </location>
</feature>
<dbReference type="InterPro" id="IPR048777">
    <property type="entry name" value="CATIP_N"/>
</dbReference>
<proteinExistence type="inferred from homology"/>
<evidence type="ECO:0000256" key="1">
    <source>
        <dbReference type="ARBA" id="ARBA00004123"/>
    </source>
</evidence>
<keyword evidence="15" id="KW-1185">Reference proteome</keyword>
<comment type="caution">
    <text evidence="14">The sequence shown here is derived from an EMBL/GenBank/DDBJ whole genome shotgun (WGS) entry which is preliminary data.</text>
</comment>
<evidence type="ECO:0000256" key="4">
    <source>
        <dbReference type="ARBA" id="ARBA00022475"/>
    </source>
</evidence>
<evidence type="ECO:0000256" key="3">
    <source>
        <dbReference type="ARBA" id="ARBA00004245"/>
    </source>
</evidence>
<keyword evidence="7" id="KW-0472">Membrane</keyword>
<evidence type="ECO:0000313" key="14">
    <source>
        <dbReference type="EMBL" id="CAH3196035.1"/>
    </source>
</evidence>
<evidence type="ECO:0000256" key="12">
    <source>
        <dbReference type="ARBA" id="ARBA00039249"/>
    </source>
</evidence>
<evidence type="ECO:0000259" key="13">
    <source>
        <dbReference type="Pfam" id="PF21772"/>
    </source>
</evidence>
<feature type="domain" description="Ciliogenesis-associated TTC17-interacting protein N-terminal" evidence="13">
    <location>
        <begin position="10"/>
        <end position="233"/>
    </location>
</feature>
<evidence type="ECO:0000256" key="7">
    <source>
        <dbReference type="ARBA" id="ARBA00023136"/>
    </source>
</evidence>
<dbReference type="Proteomes" id="UP001159427">
    <property type="component" value="Unassembled WGS sequence"/>
</dbReference>
<keyword evidence="9" id="KW-0539">Nucleus</keyword>
<dbReference type="PANTHER" id="PTHR15505">
    <property type="entry name" value="RIIA DOMAIN-CONTAINING PROTEIN 1"/>
    <property type="match status" value="1"/>
</dbReference>
<evidence type="ECO:0000256" key="5">
    <source>
        <dbReference type="ARBA" id="ARBA00022490"/>
    </source>
</evidence>
<feature type="non-terminal residue" evidence="14">
    <location>
        <position position="234"/>
    </location>
</feature>
<evidence type="ECO:0000256" key="8">
    <source>
        <dbReference type="ARBA" id="ARBA00023212"/>
    </source>
</evidence>